<feature type="chain" id="PRO_5026293270" description="Cytotoxic T-lymphocyte protein 4" evidence="10">
    <location>
        <begin position="26"/>
        <end position="248"/>
    </location>
</feature>
<proteinExistence type="predicted"/>
<keyword evidence="12" id="KW-1185">Reference proteome</keyword>
<keyword evidence="4 9" id="KW-1133">Transmembrane helix</keyword>
<sequence>MFLAHCVMEWIVLTVLSLCLPVWSAVKVIQPYRVVSTNGTAQVQCFIQPRPSYHQIQPPIDQSQLYPYPSPEELRVTLLKGLHGTEKFCSSILNYTEKNKTGVEKEEEVQCSAYLKEGAVEVTVSGLQATDTDIYRCQVEVFYPPPYLQLTGNGTLIHVLESPDCPMQGAHRQTALQGIGGEVDEGDEKTEAVSVPVVVLVILVMFVLIIIIYFQTLQCERGKRDIVRPLPGMLHKLDPSAFSRDNIA</sequence>
<evidence type="ECO:0000256" key="2">
    <source>
        <dbReference type="ARBA" id="ARBA00022692"/>
    </source>
</evidence>
<dbReference type="InterPro" id="IPR036179">
    <property type="entry name" value="Ig-like_dom_sf"/>
</dbReference>
<evidence type="ECO:0000256" key="10">
    <source>
        <dbReference type="SAM" id="SignalP"/>
    </source>
</evidence>
<evidence type="ECO:0008006" key="13">
    <source>
        <dbReference type="Google" id="ProtNLM"/>
    </source>
</evidence>
<evidence type="ECO:0000256" key="7">
    <source>
        <dbReference type="ARBA" id="ARBA00023180"/>
    </source>
</evidence>
<dbReference type="GO" id="GO:0042129">
    <property type="term" value="P:regulation of T cell proliferation"/>
    <property type="evidence" value="ECO:0007669"/>
    <property type="project" value="InterPro"/>
</dbReference>
<dbReference type="GO" id="GO:0009897">
    <property type="term" value="C:external side of plasma membrane"/>
    <property type="evidence" value="ECO:0007669"/>
    <property type="project" value="TreeGrafter"/>
</dbReference>
<name>A0A6G0J8C9_LARCR</name>
<evidence type="ECO:0000313" key="12">
    <source>
        <dbReference type="Proteomes" id="UP000424527"/>
    </source>
</evidence>
<evidence type="ECO:0000256" key="4">
    <source>
        <dbReference type="ARBA" id="ARBA00022989"/>
    </source>
</evidence>
<evidence type="ECO:0000256" key="8">
    <source>
        <dbReference type="ARBA" id="ARBA00023319"/>
    </source>
</evidence>
<dbReference type="OrthoDB" id="9908091at2759"/>
<dbReference type="EMBL" id="REGW02000002">
    <property type="protein sequence ID" value="KAE8299857.1"/>
    <property type="molecule type" value="Genomic_DNA"/>
</dbReference>
<evidence type="ECO:0000256" key="5">
    <source>
        <dbReference type="ARBA" id="ARBA00023136"/>
    </source>
</evidence>
<dbReference type="Gene3D" id="2.60.40.10">
    <property type="entry name" value="Immunoglobulins"/>
    <property type="match status" value="1"/>
</dbReference>
<evidence type="ECO:0000256" key="3">
    <source>
        <dbReference type="ARBA" id="ARBA00022729"/>
    </source>
</evidence>
<evidence type="ECO:0000256" key="9">
    <source>
        <dbReference type="SAM" id="Phobius"/>
    </source>
</evidence>
<gene>
    <name evidence="11" type="ORF">D5F01_LYC02275</name>
</gene>
<comment type="caution">
    <text evidence="11">The sequence shown here is derived from an EMBL/GenBank/DDBJ whole genome shotgun (WGS) entry which is preliminary data.</text>
</comment>
<dbReference type="PANTHER" id="PTHR11494:SF8">
    <property type="entry name" value="CYTOTOXIC T-LYMPHOCYTE PROTEIN 4"/>
    <property type="match status" value="1"/>
</dbReference>
<dbReference type="AlphaFoldDB" id="A0A6G0J8C9"/>
<evidence type="ECO:0000313" key="11">
    <source>
        <dbReference type="EMBL" id="KAE8299857.1"/>
    </source>
</evidence>
<dbReference type="InterPro" id="IPR040216">
    <property type="entry name" value="CTLA4/CD28"/>
</dbReference>
<accession>A0A6G0J8C9</accession>
<keyword evidence="8" id="KW-0393">Immunoglobulin domain</keyword>
<dbReference type="PANTHER" id="PTHR11494">
    <property type="entry name" value="CYTOTOXIC T-LYMPHOCYTE PROTEIN"/>
    <property type="match status" value="1"/>
</dbReference>
<protein>
    <recommendedName>
        <fullName evidence="13">Cytotoxic T-lymphocyte protein 4</fullName>
    </recommendedName>
</protein>
<organism evidence="11 12">
    <name type="scientific">Larimichthys crocea</name>
    <name type="common">Large yellow croaker</name>
    <name type="synonym">Pseudosciaena crocea</name>
    <dbReference type="NCBI Taxonomy" id="215358"/>
    <lineage>
        <taxon>Eukaryota</taxon>
        <taxon>Metazoa</taxon>
        <taxon>Chordata</taxon>
        <taxon>Craniata</taxon>
        <taxon>Vertebrata</taxon>
        <taxon>Euteleostomi</taxon>
        <taxon>Actinopterygii</taxon>
        <taxon>Neopterygii</taxon>
        <taxon>Teleostei</taxon>
        <taxon>Neoteleostei</taxon>
        <taxon>Acanthomorphata</taxon>
        <taxon>Eupercaria</taxon>
        <taxon>Sciaenidae</taxon>
        <taxon>Larimichthys</taxon>
    </lineage>
</organism>
<comment type="subcellular location">
    <subcellularLocation>
        <location evidence="1">Membrane</location>
        <topology evidence="1">Single-pass type I membrane protein</topology>
    </subcellularLocation>
</comment>
<dbReference type="InterPro" id="IPR013783">
    <property type="entry name" value="Ig-like_fold"/>
</dbReference>
<feature type="transmembrane region" description="Helical" evidence="9">
    <location>
        <begin position="193"/>
        <end position="214"/>
    </location>
</feature>
<keyword evidence="3 10" id="KW-0732">Signal</keyword>
<dbReference type="GO" id="GO:0050852">
    <property type="term" value="P:T cell receptor signaling pathway"/>
    <property type="evidence" value="ECO:0007669"/>
    <property type="project" value="TreeGrafter"/>
</dbReference>
<evidence type="ECO:0000256" key="1">
    <source>
        <dbReference type="ARBA" id="ARBA00004479"/>
    </source>
</evidence>
<dbReference type="Proteomes" id="UP000424527">
    <property type="component" value="Unassembled WGS sequence"/>
</dbReference>
<reference evidence="11 12" key="1">
    <citation type="submission" date="2019-07" db="EMBL/GenBank/DDBJ databases">
        <title>Chromosome genome assembly for large yellow croaker.</title>
        <authorList>
            <person name="Xiao S."/>
        </authorList>
    </citation>
    <scope>NUCLEOTIDE SEQUENCE [LARGE SCALE GENOMIC DNA]</scope>
    <source>
        <strain evidence="11">JMULYC20181020</strain>
        <tissue evidence="11">Muscle</tissue>
    </source>
</reference>
<keyword evidence="2 9" id="KW-0812">Transmembrane</keyword>
<dbReference type="SUPFAM" id="SSF48726">
    <property type="entry name" value="Immunoglobulin"/>
    <property type="match status" value="1"/>
</dbReference>
<keyword evidence="6" id="KW-1015">Disulfide bond</keyword>
<keyword evidence="7" id="KW-0325">Glycoprotein</keyword>
<evidence type="ECO:0000256" key="6">
    <source>
        <dbReference type="ARBA" id="ARBA00023157"/>
    </source>
</evidence>
<keyword evidence="5 9" id="KW-0472">Membrane</keyword>
<feature type="signal peptide" evidence="10">
    <location>
        <begin position="1"/>
        <end position="25"/>
    </location>
</feature>